<feature type="transmembrane region" description="Helical" evidence="11">
    <location>
        <begin position="37"/>
        <end position="53"/>
    </location>
</feature>
<dbReference type="GO" id="GO:0009431">
    <property type="term" value="C:bacterial-type flagellum basal body, MS ring"/>
    <property type="evidence" value="ECO:0007669"/>
    <property type="project" value="InterPro"/>
</dbReference>
<evidence type="ECO:0000259" key="13">
    <source>
        <dbReference type="Pfam" id="PF08345"/>
    </source>
</evidence>
<comment type="function">
    <text evidence="9">The M ring may be actively involved in energy transduction.</text>
</comment>
<dbReference type="GO" id="GO:0071973">
    <property type="term" value="P:bacterial-type flagellum-dependent cell motility"/>
    <property type="evidence" value="ECO:0007669"/>
    <property type="project" value="InterPro"/>
</dbReference>
<evidence type="ECO:0000256" key="5">
    <source>
        <dbReference type="ARBA" id="ARBA00022692"/>
    </source>
</evidence>
<name>A0A437JPX6_9BURK</name>
<dbReference type="InterPro" id="IPR045851">
    <property type="entry name" value="AMP-bd_C_sf"/>
</dbReference>
<reference evidence="14 15" key="1">
    <citation type="submission" date="2019-01" db="EMBL/GenBank/DDBJ databases">
        <authorList>
            <person name="Chen W.-M."/>
        </authorList>
    </citation>
    <scope>NUCLEOTIDE SEQUENCE [LARGE SCALE GENOMIC DNA]</scope>
    <source>
        <strain evidence="14 15">ICH-3</strain>
    </source>
</reference>
<protein>
    <recommendedName>
        <fullName evidence="9">Flagellar M-ring protein</fullName>
    </recommendedName>
</protein>
<feature type="transmembrane region" description="Helical" evidence="11">
    <location>
        <begin position="467"/>
        <end position="485"/>
    </location>
</feature>
<evidence type="ECO:0000256" key="10">
    <source>
        <dbReference type="SAM" id="MobiDB-lite"/>
    </source>
</evidence>
<proteinExistence type="inferred from homology"/>
<comment type="caution">
    <text evidence="14">The sequence shown here is derived from an EMBL/GenBank/DDBJ whole genome shotgun (WGS) entry which is preliminary data.</text>
</comment>
<evidence type="ECO:0000256" key="9">
    <source>
        <dbReference type="PIRNR" id="PIRNR004862"/>
    </source>
</evidence>
<dbReference type="OrthoDB" id="8554211at2"/>
<dbReference type="InterPro" id="IPR006182">
    <property type="entry name" value="FliF_N_dom"/>
</dbReference>
<dbReference type="EMBL" id="SACT01000009">
    <property type="protein sequence ID" value="RVT48860.1"/>
    <property type="molecule type" value="Genomic_DNA"/>
</dbReference>
<keyword evidence="14" id="KW-0966">Cell projection</keyword>
<comment type="subcellular location">
    <subcellularLocation>
        <location evidence="1 9">Bacterial flagellum basal body</location>
    </subcellularLocation>
    <subcellularLocation>
        <location evidence="2">Cell membrane</location>
        <topology evidence="2">Multi-pass membrane protein</topology>
    </subcellularLocation>
</comment>
<feature type="domain" description="Flagellar M-ring N-terminal" evidence="12">
    <location>
        <begin position="56"/>
        <end position="229"/>
    </location>
</feature>
<dbReference type="InterPro" id="IPR013556">
    <property type="entry name" value="Flag_M-ring_C"/>
</dbReference>
<dbReference type="NCBIfam" id="TIGR00206">
    <property type="entry name" value="fliF"/>
    <property type="match status" value="1"/>
</dbReference>
<comment type="similarity">
    <text evidence="3 9">Belongs to the FliF family.</text>
</comment>
<dbReference type="Pfam" id="PF08345">
    <property type="entry name" value="YscJ_FliF_C"/>
    <property type="match status" value="1"/>
</dbReference>
<evidence type="ECO:0000256" key="7">
    <source>
        <dbReference type="ARBA" id="ARBA00023136"/>
    </source>
</evidence>
<evidence type="ECO:0000259" key="12">
    <source>
        <dbReference type="Pfam" id="PF01514"/>
    </source>
</evidence>
<accession>A0A437JPX6</accession>
<dbReference type="PANTHER" id="PTHR30046">
    <property type="entry name" value="FLAGELLAR M-RING PROTEIN"/>
    <property type="match status" value="1"/>
</dbReference>
<sequence length="557" mass="58766">MDNAAVAPAAPMLVPAQPGFAARLASMPARSKMNLGIGLAALLAVIVALSMNVRDGEYRPLFPSLSEKDGGQVIEKLQQLGVPYRIGEGASMILVPADKVYELRMKLGAAGLPKGGESGYDALDKVSPFGRTQRLESISLQRAREGELVRTITTLDSVAAARVHLGIPNQNGFFREQEKATASVALTLHPGRTLDRAQIAGIVHLVSRSVPDLKPSEVSIIDSTGALLNPQENANGLDSVQLDYRRNIESVAVQRVLELLEPVVGRGNLRATVSADVDFSQVESTAEEYRPNTGTAPAAIRATRSEESSQPGAAVPAGVPGAQSNQPQATPAAPITGAAAPLQAALTSTTGGNGRREAETRYEVDKTVRVTRGATGTVRRLNAAVVVNHRTVTDAKGKTTTTPLAPEEIEKLTALVQQGIGFDAERGDKVQVINVPFHTEAPAPEAELPLWEQPWVQDLLRSGATPVALVLVALIALFGFIRPALKAATTPLPPAPGSQVDAVVADEEELPPMEAAPPQLEAPQANEKLEAARRLAKENPAAVANIMRSWVNPEAAA</sequence>
<keyword evidence="7 11" id="KW-0472">Membrane</keyword>
<evidence type="ECO:0000256" key="6">
    <source>
        <dbReference type="ARBA" id="ARBA00022989"/>
    </source>
</evidence>
<dbReference type="GO" id="GO:0003774">
    <property type="term" value="F:cytoskeletal motor activity"/>
    <property type="evidence" value="ECO:0007669"/>
    <property type="project" value="InterPro"/>
</dbReference>
<dbReference type="GO" id="GO:0005886">
    <property type="term" value="C:plasma membrane"/>
    <property type="evidence" value="ECO:0007669"/>
    <property type="project" value="UniProtKB-SubCell"/>
</dbReference>
<keyword evidence="5 11" id="KW-0812">Transmembrane</keyword>
<keyword evidence="15" id="KW-1185">Reference proteome</keyword>
<dbReference type="Proteomes" id="UP000288178">
    <property type="component" value="Unassembled WGS sequence"/>
</dbReference>
<evidence type="ECO:0000256" key="8">
    <source>
        <dbReference type="ARBA" id="ARBA00023143"/>
    </source>
</evidence>
<feature type="compositionally biased region" description="Low complexity" evidence="10">
    <location>
        <begin position="311"/>
        <end position="333"/>
    </location>
</feature>
<dbReference type="AlphaFoldDB" id="A0A437JPX6"/>
<evidence type="ECO:0000256" key="2">
    <source>
        <dbReference type="ARBA" id="ARBA00004651"/>
    </source>
</evidence>
<organism evidence="14 15">
    <name type="scientific">Rubrivivax albus</name>
    <dbReference type="NCBI Taxonomy" id="2499835"/>
    <lineage>
        <taxon>Bacteria</taxon>
        <taxon>Pseudomonadati</taxon>
        <taxon>Pseudomonadota</taxon>
        <taxon>Betaproteobacteria</taxon>
        <taxon>Burkholderiales</taxon>
        <taxon>Sphaerotilaceae</taxon>
        <taxon>Rubrivivax</taxon>
    </lineage>
</organism>
<dbReference type="PRINTS" id="PR01009">
    <property type="entry name" value="FLGMRINGFLIF"/>
</dbReference>
<evidence type="ECO:0000256" key="3">
    <source>
        <dbReference type="ARBA" id="ARBA00007971"/>
    </source>
</evidence>
<evidence type="ECO:0000256" key="11">
    <source>
        <dbReference type="SAM" id="Phobius"/>
    </source>
</evidence>
<dbReference type="PANTHER" id="PTHR30046:SF0">
    <property type="entry name" value="FLAGELLAR M-RING PROTEIN"/>
    <property type="match status" value="1"/>
</dbReference>
<dbReference type="Pfam" id="PF01514">
    <property type="entry name" value="YscJ_FliF"/>
    <property type="match status" value="1"/>
</dbReference>
<evidence type="ECO:0000256" key="1">
    <source>
        <dbReference type="ARBA" id="ARBA00004117"/>
    </source>
</evidence>
<dbReference type="InterPro" id="IPR043427">
    <property type="entry name" value="YscJ/FliF"/>
</dbReference>
<dbReference type="InterPro" id="IPR000067">
    <property type="entry name" value="FlgMring_FliF"/>
</dbReference>
<keyword evidence="14" id="KW-0969">Cilium</keyword>
<feature type="region of interest" description="Disordered" evidence="10">
    <location>
        <begin position="300"/>
        <end position="333"/>
    </location>
</feature>
<keyword evidence="14" id="KW-0282">Flagellum</keyword>
<evidence type="ECO:0000313" key="15">
    <source>
        <dbReference type="Proteomes" id="UP000288178"/>
    </source>
</evidence>
<gene>
    <name evidence="14" type="primary">fliF</name>
    <name evidence="14" type="ORF">ENE75_21110</name>
</gene>
<feature type="domain" description="Flagellar M-ring C-terminal" evidence="13">
    <location>
        <begin position="260"/>
        <end position="437"/>
    </location>
</feature>
<keyword evidence="6 11" id="KW-1133">Transmembrane helix</keyword>
<dbReference type="PIRSF" id="PIRSF004862">
    <property type="entry name" value="FliF"/>
    <property type="match status" value="1"/>
</dbReference>
<evidence type="ECO:0000256" key="4">
    <source>
        <dbReference type="ARBA" id="ARBA00022475"/>
    </source>
</evidence>
<keyword evidence="8 9" id="KW-0975">Bacterial flagellum</keyword>
<keyword evidence="4" id="KW-1003">Cell membrane</keyword>
<evidence type="ECO:0000313" key="14">
    <source>
        <dbReference type="EMBL" id="RVT48860.1"/>
    </source>
</evidence>
<dbReference type="Gene3D" id="3.30.300.30">
    <property type="match status" value="1"/>
</dbReference>